<evidence type="ECO:0000313" key="6">
    <source>
        <dbReference type="Proteomes" id="UP000494106"/>
    </source>
</evidence>
<dbReference type="Proteomes" id="UP000494106">
    <property type="component" value="Unassembled WGS sequence"/>
</dbReference>
<evidence type="ECO:0000313" key="5">
    <source>
        <dbReference type="EMBL" id="CAB3236944.1"/>
    </source>
</evidence>
<feature type="coiled-coil region" evidence="1">
    <location>
        <begin position="125"/>
        <end position="152"/>
    </location>
</feature>
<feature type="compositionally biased region" description="Polar residues" evidence="2">
    <location>
        <begin position="8"/>
        <end position="30"/>
    </location>
</feature>
<keyword evidence="6" id="KW-1185">Reference proteome</keyword>
<dbReference type="InterPro" id="IPR057251">
    <property type="entry name" value="FP_C"/>
</dbReference>
<accession>A0A8S0ZUX7</accession>
<name>A0A8S0ZUX7_ARCPL</name>
<evidence type="ECO:0000259" key="3">
    <source>
        <dbReference type="Pfam" id="PF25298"/>
    </source>
</evidence>
<evidence type="ECO:0000256" key="1">
    <source>
        <dbReference type="SAM" id="Coils"/>
    </source>
</evidence>
<sequence length="305" mass="35596">MPVDRTPPKQQITLPTRTVQRQRSDSEPNLNLNDMQCELENLNVTVRAKRKRSEDSGDVNLSVFMSEMTKMFHDFKNEQELKVAAILASVTDIKKQNSDICASVEYVSKSYDALLEQINHLKSERQENLNYIRTLENRLEKAERNARSSCVEIRNIPPNKKESKEQLLHTIIATGRTLNIPIESYEVRDIFRIQTKEPDQKPIIVDFTSVIKKERFIHMYKQFTKNTRLTTEHLKISGTCKPIFISENLTPVMKRLFFLCRDFAKVHEYKYCWVSHGKIYLRKTEGAPSFLIKTETDLSNLKVPK</sequence>
<dbReference type="OrthoDB" id="7454255at2759"/>
<gene>
    <name evidence="4" type="ORF">APLA_LOCUS2887</name>
    <name evidence="5" type="ORF">APLA_LOCUS6774</name>
</gene>
<protein>
    <recommendedName>
        <fullName evidence="3">FP protein C-terminal domain-containing protein</fullName>
    </recommendedName>
</protein>
<dbReference type="AlphaFoldDB" id="A0A8S0ZUX7"/>
<organism evidence="5 6">
    <name type="scientific">Arctia plantaginis</name>
    <name type="common">Wood tiger moth</name>
    <name type="synonym">Phalaena plantaginis</name>
    <dbReference type="NCBI Taxonomy" id="874455"/>
    <lineage>
        <taxon>Eukaryota</taxon>
        <taxon>Metazoa</taxon>
        <taxon>Ecdysozoa</taxon>
        <taxon>Arthropoda</taxon>
        <taxon>Hexapoda</taxon>
        <taxon>Insecta</taxon>
        <taxon>Pterygota</taxon>
        <taxon>Neoptera</taxon>
        <taxon>Endopterygota</taxon>
        <taxon>Lepidoptera</taxon>
        <taxon>Glossata</taxon>
        <taxon>Ditrysia</taxon>
        <taxon>Noctuoidea</taxon>
        <taxon>Erebidae</taxon>
        <taxon>Arctiinae</taxon>
        <taxon>Arctia</taxon>
    </lineage>
</organism>
<evidence type="ECO:0000256" key="2">
    <source>
        <dbReference type="SAM" id="MobiDB-lite"/>
    </source>
</evidence>
<evidence type="ECO:0000313" key="4">
    <source>
        <dbReference type="EMBL" id="CAB3226458.1"/>
    </source>
</evidence>
<dbReference type="EMBL" id="CADEBC010000488">
    <property type="protein sequence ID" value="CAB3236944.1"/>
    <property type="molecule type" value="Genomic_DNA"/>
</dbReference>
<feature type="region of interest" description="Disordered" evidence="2">
    <location>
        <begin position="1"/>
        <end position="30"/>
    </location>
</feature>
<proteinExistence type="predicted"/>
<dbReference type="Pfam" id="PF25298">
    <property type="entry name" value="Baculo_FP_2nd"/>
    <property type="match status" value="1"/>
</dbReference>
<comment type="caution">
    <text evidence="5">The sequence shown here is derived from an EMBL/GenBank/DDBJ whole genome shotgun (WGS) entry which is preliminary data.</text>
</comment>
<dbReference type="EMBL" id="CADEBC010000208">
    <property type="protein sequence ID" value="CAB3226458.1"/>
    <property type="molecule type" value="Genomic_DNA"/>
</dbReference>
<reference evidence="5 6" key="1">
    <citation type="submission" date="2020-04" db="EMBL/GenBank/DDBJ databases">
        <authorList>
            <person name="Wallbank WR R."/>
            <person name="Pardo Diaz C."/>
            <person name="Kozak K."/>
            <person name="Martin S."/>
            <person name="Jiggins C."/>
            <person name="Moest M."/>
            <person name="Warren A I."/>
            <person name="Byers J.R.P. K."/>
            <person name="Montejo-Kovacevich G."/>
            <person name="Yen C E."/>
        </authorList>
    </citation>
    <scope>NUCLEOTIDE SEQUENCE [LARGE SCALE GENOMIC DNA]</scope>
</reference>
<keyword evidence="1" id="KW-0175">Coiled coil</keyword>
<feature type="domain" description="FP protein C-terminal" evidence="3">
    <location>
        <begin position="250"/>
        <end position="302"/>
    </location>
</feature>